<evidence type="ECO:0000313" key="7">
    <source>
        <dbReference type="EMBL" id="SVP89316.1"/>
    </source>
</evidence>
<feature type="transmembrane region" description="Helical" evidence="6">
    <location>
        <begin position="53"/>
        <end position="72"/>
    </location>
</feature>
<dbReference type="InterPro" id="IPR014472">
    <property type="entry name" value="CHOPT"/>
</dbReference>
<proteinExistence type="inferred from homology"/>
<dbReference type="InterPro" id="IPR043130">
    <property type="entry name" value="CDP-OH_PTrfase_TM_dom"/>
</dbReference>
<feature type="transmembrane region" description="Helical" evidence="6">
    <location>
        <begin position="357"/>
        <end position="376"/>
    </location>
</feature>
<gene>
    <name evidence="7" type="ORF">TAT_000116900</name>
    <name evidence="8" type="ORF">TAV_000116200</name>
</gene>
<organism evidence="8">
    <name type="scientific">Theileria annulata</name>
    <dbReference type="NCBI Taxonomy" id="5874"/>
    <lineage>
        <taxon>Eukaryota</taxon>
        <taxon>Sar</taxon>
        <taxon>Alveolata</taxon>
        <taxon>Apicomplexa</taxon>
        <taxon>Aconoidasida</taxon>
        <taxon>Piroplasmida</taxon>
        <taxon>Theileriidae</taxon>
        <taxon>Theileria</taxon>
    </lineage>
</organism>
<feature type="transmembrane region" description="Helical" evidence="6">
    <location>
        <begin position="235"/>
        <end position="255"/>
    </location>
</feature>
<keyword evidence="4 6" id="KW-0472">Membrane</keyword>
<dbReference type="EMBL" id="UIVT01000001">
    <property type="protein sequence ID" value="SVP89316.1"/>
    <property type="molecule type" value="Genomic_DNA"/>
</dbReference>
<dbReference type="GO" id="GO:0008654">
    <property type="term" value="P:phospholipid biosynthetic process"/>
    <property type="evidence" value="ECO:0007669"/>
    <property type="project" value="InterPro"/>
</dbReference>
<sequence length="404" mass="46665">MVFFKRIIPESQLPSLKDYTFKPGNFTFIDNLMLKYFWEPVVNFLPKWLSANLLTLFGGLCVFIMNCLVFYYVPNFKTKSVPKWTSLLSSFLVFFYTTFDGIDGIQARRLGLASPLGQLLDHGTDALVCSFFCYFTFLVKPTGFSHVNTLINVSALINAAAVNWQEENFGTFSYTNSFFIFGVSEPLLAVALILMSDYFFPSFWLSPISKFVTKHKSLKFMLKYLPKDLDFFTPFLYFALSISYFTFFGFPYEMYKLHRNLKKTLKLAMYLLFNCIFPTLLIDFLPPSLHVSYSLFASTLGGFGIIFIIISNIRRSERLLFYPEFYPHYMVVLVGYLLVLGRVVLGLKFDALVFKSPYLKPLLTTLTLLGTALSLTKAIRVLYEIKTYLCLPFFTTKRPENRSK</sequence>
<evidence type="ECO:0000256" key="4">
    <source>
        <dbReference type="ARBA" id="ARBA00023136"/>
    </source>
</evidence>
<evidence type="ECO:0000256" key="5">
    <source>
        <dbReference type="RuleBase" id="RU003750"/>
    </source>
</evidence>
<dbReference type="VEuPathDB" id="PiroplasmaDB:TA09530"/>
<dbReference type="InterPro" id="IPR048254">
    <property type="entry name" value="CDP_ALCOHOL_P_TRANSF_CS"/>
</dbReference>
<evidence type="ECO:0000256" key="2">
    <source>
        <dbReference type="ARBA" id="ARBA00010441"/>
    </source>
</evidence>
<name>A0A3B0N646_THEAN</name>
<evidence type="ECO:0000313" key="8">
    <source>
        <dbReference type="EMBL" id="SVP90456.1"/>
    </source>
</evidence>
<keyword evidence="6" id="KW-0812">Transmembrane</keyword>
<dbReference type="EMBL" id="UIVS01000001">
    <property type="protein sequence ID" value="SVP90456.1"/>
    <property type="molecule type" value="Genomic_DNA"/>
</dbReference>
<dbReference type="GO" id="GO:0016020">
    <property type="term" value="C:membrane"/>
    <property type="evidence" value="ECO:0007669"/>
    <property type="project" value="UniProtKB-SubCell"/>
</dbReference>
<feature type="transmembrane region" description="Helical" evidence="6">
    <location>
        <begin position="178"/>
        <end position="200"/>
    </location>
</feature>
<protein>
    <submittedName>
        <fullName evidence="8">Ethanolamine phosphotransferase, putative</fullName>
    </submittedName>
</protein>
<evidence type="ECO:0000256" key="6">
    <source>
        <dbReference type="SAM" id="Phobius"/>
    </source>
</evidence>
<dbReference type="PROSITE" id="PS00379">
    <property type="entry name" value="CDP_ALCOHOL_P_TRANSF"/>
    <property type="match status" value="1"/>
</dbReference>
<dbReference type="PANTHER" id="PTHR10414">
    <property type="entry name" value="ETHANOLAMINEPHOSPHOTRANSFERASE"/>
    <property type="match status" value="1"/>
</dbReference>
<evidence type="ECO:0000256" key="1">
    <source>
        <dbReference type="ARBA" id="ARBA00004370"/>
    </source>
</evidence>
<dbReference type="Gene3D" id="1.20.120.1760">
    <property type="match status" value="1"/>
</dbReference>
<reference evidence="8" key="1">
    <citation type="submission" date="2018-07" db="EMBL/GenBank/DDBJ databases">
        <authorList>
            <person name="Quirk P.G."/>
            <person name="Krulwich T.A."/>
        </authorList>
    </citation>
    <scope>NUCLEOTIDE SEQUENCE</scope>
    <source>
        <strain evidence="8">Anand</strain>
    </source>
</reference>
<dbReference type="PANTHER" id="PTHR10414:SF37">
    <property type="entry name" value="BB IN A BOXCAR, ISOFORM C"/>
    <property type="match status" value="1"/>
</dbReference>
<comment type="subcellular location">
    <subcellularLocation>
        <location evidence="1">Membrane</location>
    </subcellularLocation>
</comment>
<evidence type="ECO:0000256" key="3">
    <source>
        <dbReference type="ARBA" id="ARBA00022679"/>
    </source>
</evidence>
<feature type="transmembrane region" description="Helical" evidence="6">
    <location>
        <begin position="267"/>
        <end position="285"/>
    </location>
</feature>
<dbReference type="Pfam" id="PF01066">
    <property type="entry name" value="CDP-OH_P_transf"/>
    <property type="match status" value="1"/>
</dbReference>
<accession>A0A3B0N646</accession>
<dbReference type="AlphaFoldDB" id="A0A3B0N646"/>
<dbReference type="InterPro" id="IPR000462">
    <property type="entry name" value="CDP-OH_P_trans"/>
</dbReference>
<feature type="transmembrane region" description="Helical" evidence="6">
    <location>
        <begin position="325"/>
        <end position="345"/>
    </location>
</feature>
<dbReference type="GO" id="GO:0016780">
    <property type="term" value="F:phosphotransferase activity, for other substituted phosphate groups"/>
    <property type="evidence" value="ECO:0007669"/>
    <property type="project" value="InterPro"/>
</dbReference>
<keyword evidence="6" id="KW-1133">Transmembrane helix</keyword>
<comment type="similarity">
    <text evidence="2 5">Belongs to the CDP-alcohol phosphatidyltransferase class-I family.</text>
</comment>
<feature type="transmembrane region" description="Helical" evidence="6">
    <location>
        <begin position="291"/>
        <end position="313"/>
    </location>
</feature>
<keyword evidence="3 5" id="KW-0808">Transferase</keyword>